<feature type="compositionally biased region" description="Basic and acidic residues" evidence="7">
    <location>
        <begin position="63"/>
        <end position="73"/>
    </location>
</feature>
<accession>A0AAN6MIG3</accession>
<keyword evidence="3" id="KW-0479">Metal-binding</keyword>
<dbReference type="Pfam" id="PF06155">
    <property type="entry name" value="GBBH-like_N"/>
    <property type="match status" value="1"/>
</dbReference>
<evidence type="ECO:0000256" key="1">
    <source>
        <dbReference type="ARBA" id="ARBA00001954"/>
    </source>
</evidence>
<evidence type="ECO:0000256" key="2">
    <source>
        <dbReference type="ARBA" id="ARBA00008654"/>
    </source>
</evidence>
<evidence type="ECO:0000259" key="9">
    <source>
        <dbReference type="Pfam" id="PF06155"/>
    </source>
</evidence>
<feature type="region of interest" description="Disordered" evidence="7">
    <location>
        <begin position="63"/>
        <end position="135"/>
    </location>
</feature>
<evidence type="ECO:0000256" key="4">
    <source>
        <dbReference type="ARBA" id="ARBA00022964"/>
    </source>
</evidence>
<evidence type="ECO:0000259" key="8">
    <source>
        <dbReference type="Pfam" id="PF02668"/>
    </source>
</evidence>
<dbReference type="Proteomes" id="UP001303889">
    <property type="component" value="Unassembled WGS sequence"/>
</dbReference>
<feature type="domain" description="Gamma-butyrobetaine hydroxylase-like N-terminal" evidence="9">
    <location>
        <begin position="145"/>
        <end position="200"/>
    </location>
</feature>
<dbReference type="InterPro" id="IPR010376">
    <property type="entry name" value="GBBH-like_N"/>
</dbReference>
<evidence type="ECO:0000313" key="10">
    <source>
        <dbReference type="EMBL" id="KAK3900824.1"/>
    </source>
</evidence>
<feature type="compositionally biased region" description="Basic residues" evidence="7">
    <location>
        <begin position="83"/>
        <end position="96"/>
    </location>
</feature>
<dbReference type="InterPro" id="IPR038492">
    <property type="entry name" value="GBBH-like_N_sf"/>
</dbReference>
<dbReference type="InterPro" id="IPR042098">
    <property type="entry name" value="TauD-like_sf"/>
</dbReference>
<feature type="region of interest" description="Disordered" evidence="7">
    <location>
        <begin position="528"/>
        <end position="556"/>
    </location>
</feature>
<dbReference type="Gene3D" id="3.60.130.10">
    <property type="entry name" value="Clavaminate synthase-like"/>
    <property type="match status" value="1"/>
</dbReference>
<dbReference type="Gene3D" id="3.30.2020.30">
    <property type="match status" value="1"/>
</dbReference>
<reference evidence="10" key="2">
    <citation type="submission" date="2023-05" db="EMBL/GenBank/DDBJ databases">
        <authorList>
            <consortium name="Lawrence Berkeley National Laboratory"/>
            <person name="Steindorff A."/>
            <person name="Hensen N."/>
            <person name="Bonometti L."/>
            <person name="Westerberg I."/>
            <person name="Brannstrom I.O."/>
            <person name="Guillou S."/>
            <person name="Cros-Aarteil S."/>
            <person name="Calhoun S."/>
            <person name="Haridas S."/>
            <person name="Kuo A."/>
            <person name="Mondo S."/>
            <person name="Pangilinan J."/>
            <person name="Riley R."/>
            <person name="Labutti K."/>
            <person name="Andreopoulos B."/>
            <person name="Lipzen A."/>
            <person name="Chen C."/>
            <person name="Yanf M."/>
            <person name="Daum C."/>
            <person name="Ng V."/>
            <person name="Clum A."/>
            <person name="Ohm R."/>
            <person name="Martin F."/>
            <person name="Silar P."/>
            <person name="Natvig D."/>
            <person name="Lalanne C."/>
            <person name="Gautier V."/>
            <person name="Ament-Velasquez S.L."/>
            <person name="Kruys A."/>
            <person name="Hutchinson M.I."/>
            <person name="Powell A.J."/>
            <person name="Barry K."/>
            <person name="Miller A.N."/>
            <person name="Grigoriev I.V."/>
            <person name="Debuchy R."/>
            <person name="Gladieux P."/>
            <person name="Thoren M.H."/>
            <person name="Johannesson H."/>
        </authorList>
    </citation>
    <scope>NUCLEOTIDE SEQUENCE</scope>
    <source>
        <strain evidence="10">CBS 103.79</strain>
    </source>
</reference>
<evidence type="ECO:0000256" key="5">
    <source>
        <dbReference type="ARBA" id="ARBA00023002"/>
    </source>
</evidence>
<gene>
    <name evidence="10" type="ORF">C8A05DRAFT_45417</name>
</gene>
<comment type="cofactor">
    <cofactor evidence="1">
        <name>Fe(2+)</name>
        <dbReference type="ChEBI" id="CHEBI:29033"/>
    </cofactor>
</comment>
<keyword evidence="11" id="KW-1185">Reference proteome</keyword>
<dbReference type="Pfam" id="PF02668">
    <property type="entry name" value="TauD"/>
    <property type="match status" value="1"/>
</dbReference>
<name>A0AAN6MIG3_9PEZI</name>
<dbReference type="InterPro" id="IPR050411">
    <property type="entry name" value="AlphaKG_dependent_hydroxylases"/>
</dbReference>
<keyword evidence="5" id="KW-0560">Oxidoreductase</keyword>
<dbReference type="GO" id="GO:0016706">
    <property type="term" value="F:2-oxoglutarate-dependent dioxygenase activity"/>
    <property type="evidence" value="ECO:0007669"/>
    <property type="project" value="UniProtKB-ARBA"/>
</dbReference>
<evidence type="ECO:0000313" key="11">
    <source>
        <dbReference type="Proteomes" id="UP001303889"/>
    </source>
</evidence>
<dbReference type="SUPFAM" id="SSF51197">
    <property type="entry name" value="Clavaminate synthase-like"/>
    <property type="match status" value="1"/>
</dbReference>
<dbReference type="AlphaFoldDB" id="A0AAN6MIG3"/>
<organism evidence="10 11">
    <name type="scientific">Staphylotrichum tortipilum</name>
    <dbReference type="NCBI Taxonomy" id="2831512"/>
    <lineage>
        <taxon>Eukaryota</taxon>
        <taxon>Fungi</taxon>
        <taxon>Dikarya</taxon>
        <taxon>Ascomycota</taxon>
        <taxon>Pezizomycotina</taxon>
        <taxon>Sordariomycetes</taxon>
        <taxon>Sordariomycetidae</taxon>
        <taxon>Sordariales</taxon>
        <taxon>Chaetomiaceae</taxon>
        <taxon>Staphylotrichum</taxon>
    </lineage>
</organism>
<proteinExistence type="inferred from homology"/>
<evidence type="ECO:0000256" key="3">
    <source>
        <dbReference type="ARBA" id="ARBA00022723"/>
    </source>
</evidence>
<feature type="domain" description="TauD/TfdA-like" evidence="8">
    <location>
        <begin position="256"/>
        <end position="503"/>
    </location>
</feature>
<dbReference type="GO" id="GO:0005739">
    <property type="term" value="C:mitochondrion"/>
    <property type="evidence" value="ECO:0007669"/>
    <property type="project" value="TreeGrafter"/>
</dbReference>
<keyword evidence="6" id="KW-0408">Iron</keyword>
<protein>
    <recommendedName>
        <fullName evidence="12">Gamma-butyrobetaine dioxygenase</fullName>
    </recommendedName>
</protein>
<dbReference type="PANTHER" id="PTHR10696:SF25">
    <property type="entry name" value="OXIDOREDUCTASE AIM17-RELATED"/>
    <property type="match status" value="1"/>
</dbReference>
<sequence length="556" mass="60832">MARAAALRAAPASLLSARCSPAALGSLRLWQHHAARSAAQPLTPAVCLVNQLGIRLLHATPNRRDEASTKVEEAASSNDTSKPKTKKKRSKSKKKPKAQDNDKPNDKGESEPKSKKTPAGLVEWNDRSLKVTQQRGDGDELVAHTPVSLLWLRDACPCPRCVDPHSGQKNFSTTDLPLRPELEHAQLAEDGTLELVWAADAPSGGERHTSVFPASEVATWAAEPRWQRGFVRTVDPDTLAWDRAAYEGALAAGRCRVSYDDWLAGGAAYDRALADLSQTGLIFVTGVPHGETEVERIGERIGPLQETFYGRTWDVRSKPAAENVAYTSQFLGLHQDLMYHDPVPGLQLLHCLHNDCAGGESLFSHGMRAAHELRATARGLLLTLANIRVSFAYNKNGNHYFAEHPTVLTNGRSSFPQETRWAPPFQTAFPRGACGPFSGADRKMVKWRMAAEEFQRIVEDEANMVEVKLRPGECVIFNNRVVLHGRRQFDADAGGERWLKGAYITAQRFAAACQHVMKPSLDERAAARKAAAAAAEQVEPSSAEAGDQPAEQTSPL</sequence>
<comment type="similarity">
    <text evidence="2">Belongs to the gamma-BBH/TMLD family.</text>
</comment>
<dbReference type="CDD" id="cd00250">
    <property type="entry name" value="CAS_like"/>
    <property type="match status" value="1"/>
</dbReference>
<dbReference type="GO" id="GO:0046872">
    <property type="term" value="F:metal ion binding"/>
    <property type="evidence" value="ECO:0007669"/>
    <property type="project" value="UniProtKB-KW"/>
</dbReference>
<evidence type="ECO:0000256" key="7">
    <source>
        <dbReference type="SAM" id="MobiDB-lite"/>
    </source>
</evidence>
<feature type="compositionally biased region" description="Low complexity" evidence="7">
    <location>
        <begin position="528"/>
        <end position="545"/>
    </location>
</feature>
<evidence type="ECO:0000256" key="6">
    <source>
        <dbReference type="ARBA" id="ARBA00023004"/>
    </source>
</evidence>
<feature type="compositionally biased region" description="Basic and acidic residues" evidence="7">
    <location>
        <begin position="97"/>
        <end position="114"/>
    </location>
</feature>
<dbReference type="InterPro" id="IPR003819">
    <property type="entry name" value="TauD/TfdA-like"/>
</dbReference>
<dbReference type="PANTHER" id="PTHR10696">
    <property type="entry name" value="GAMMA-BUTYROBETAINE HYDROXYLASE-RELATED"/>
    <property type="match status" value="1"/>
</dbReference>
<comment type="caution">
    <text evidence="10">The sequence shown here is derived from an EMBL/GenBank/DDBJ whole genome shotgun (WGS) entry which is preliminary data.</text>
</comment>
<dbReference type="EMBL" id="MU855634">
    <property type="protein sequence ID" value="KAK3900824.1"/>
    <property type="molecule type" value="Genomic_DNA"/>
</dbReference>
<keyword evidence="4" id="KW-0223">Dioxygenase</keyword>
<evidence type="ECO:0008006" key="12">
    <source>
        <dbReference type="Google" id="ProtNLM"/>
    </source>
</evidence>
<reference evidence="10" key="1">
    <citation type="journal article" date="2023" name="Mol. Phylogenet. Evol.">
        <title>Genome-scale phylogeny and comparative genomics of the fungal order Sordariales.</title>
        <authorList>
            <person name="Hensen N."/>
            <person name="Bonometti L."/>
            <person name="Westerberg I."/>
            <person name="Brannstrom I.O."/>
            <person name="Guillou S."/>
            <person name="Cros-Aarteil S."/>
            <person name="Calhoun S."/>
            <person name="Haridas S."/>
            <person name="Kuo A."/>
            <person name="Mondo S."/>
            <person name="Pangilinan J."/>
            <person name="Riley R."/>
            <person name="LaButti K."/>
            <person name="Andreopoulos B."/>
            <person name="Lipzen A."/>
            <person name="Chen C."/>
            <person name="Yan M."/>
            <person name="Daum C."/>
            <person name="Ng V."/>
            <person name="Clum A."/>
            <person name="Steindorff A."/>
            <person name="Ohm R.A."/>
            <person name="Martin F."/>
            <person name="Silar P."/>
            <person name="Natvig D.O."/>
            <person name="Lalanne C."/>
            <person name="Gautier V."/>
            <person name="Ament-Velasquez S.L."/>
            <person name="Kruys A."/>
            <person name="Hutchinson M.I."/>
            <person name="Powell A.J."/>
            <person name="Barry K."/>
            <person name="Miller A.N."/>
            <person name="Grigoriev I.V."/>
            <person name="Debuchy R."/>
            <person name="Gladieux P."/>
            <person name="Hiltunen Thoren M."/>
            <person name="Johannesson H."/>
        </authorList>
    </citation>
    <scope>NUCLEOTIDE SEQUENCE</scope>
    <source>
        <strain evidence="10">CBS 103.79</strain>
    </source>
</reference>
<dbReference type="GO" id="GO:0045329">
    <property type="term" value="P:carnitine biosynthetic process"/>
    <property type="evidence" value="ECO:0007669"/>
    <property type="project" value="TreeGrafter"/>
</dbReference>